<dbReference type="PANTHER" id="PTHR31263:SF0">
    <property type="entry name" value="CELLULASE FAMILY PROTEIN (AFU_ORTHOLOGUE AFUA_5G14560)"/>
    <property type="match status" value="1"/>
</dbReference>
<evidence type="ECO:0000313" key="7">
    <source>
        <dbReference type="Proteomes" id="UP001150941"/>
    </source>
</evidence>
<keyword evidence="2 4" id="KW-0378">Hydrolase</keyword>
<feature type="domain" description="Glycoside hydrolase family 5" evidence="5">
    <location>
        <begin position="74"/>
        <end position="355"/>
    </location>
</feature>
<comment type="similarity">
    <text evidence="1 4">Belongs to the glycosyl hydrolase 5 (cellulase A) family.</text>
</comment>
<organism evidence="6 7">
    <name type="scientific">Penicillium chermesinum</name>
    <dbReference type="NCBI Taxonomy" id="63820"/>
    <lineage>
        <taxon>Eukaryota</taxon>
        <taxon>Fungi</taxon>
        <taxon>Dikarya</taxon>
        <taxon>Ascomycota</taxon>
        <taxon>Pezizomycotina</taxon>
        <taxon>Eurotiomycetes</taxon>
        <taxon>Eurotiomycetidae</taxon>
        <taxon>Eurotiales</taxon>
        <taxon>Aspergillaceae</taxon>
        <taxon>Penicillium</taxon>
    </lineage>
</organism>
<comment type="caution">
    <text evidence="6">The sequence shown here is derived from an EMBL/GenBank/DDBJ whole genome shotgun (WGS) entry which is preliminary data.</text>
</comment>
<evidence type="ECO:0000256" key="2">
    <source>
        <dbReference type="ARBA" id="ARBA00022801"/>
    </source>
</evidence>
<dbReference type="OrthoDB" id="442731at2759"/>
<dbReference type="Pfam" id="PF00150">
    <property type="entry name" value="Cellulase"/>
    <property type="match status" value="1"/>
</dbReference>
<dbReference type="GO" id="GO:0000272">
    <property type="term" value="P:polysaccharide catabolic process"/>
    <property type="evidence" value="ECO:0007669"/>
    <property type="project" value="InterPro"/>
</dbReference>
<dbReference type="GO" id="GO:0004553">
    <property type="term" value="F:hydrolase activity, hydrolyzing O-glycosyl compounds"/>
    <property type="evidence" value="ECO:0007669"/>
    <property type="project" value="InterPro"/>
</dbReference>
<evidence type="ECO:0000313" key="6">
    <source>
        <dbReference type="EMBL" id="KAJ5223353.1"/>
    </source>
</evidence>
<dbReference type="Proteomes" id="UP001150941">
    <property type="component" value="Unassembled WGS sequence"/>
</dbReference>
<keyword evidence="7" id="KW-1185">Reference proteome</keyword>
<dbReference type="Gene3D" id="3.20.20.80">
    <property type="entry name" value="Glycosidases"/>
    <property type="match status" value="1"/>
</dbReference>
<dbReference type="GeneID" id="83204494"/>
<reference evidence="6" key="1">
    <citation type="submission" date="2022-11" db="EMBL/GenBank/DDBJ databases">
        <authorList>
            <person name="Petersen C."/>
        </authorList>
    </citation>
    <scope>NUCLEOTIDE SEQUENCE</scope>
    <source>
        <strain evidence="6">IBT 19713</strain>
    </source>
</reference>
<proteinExistence type="inferred from homology"/>
<evidence type="ECO:0000256" key="1">
    <source>
        <dbReference type="ARBA" id="ARBA00005641"/>
    </source>
</evidence>
<gene>
    <name evidence="6" type="ORF">N7468_007895</name>
</gene>
<dbReference type="RefSeq" id="XP_058327536.1">
    <property type="nucleotide sequence ID" value="XM_058477191.1"/>
</dbReference>
<evidence type="ECO:0000256" key="3">
    <source>
        <dbReference type="ARBA" id="ARBA00023295"/>
    </source>
</evidence>
<evidence type="ECO:0000259" key="5">
    <source>
        <dbReference type="Pfam" id="PF00150"/>
    </source>
</evidence>
<accession>A0A9W9THX9</accession>
<dbReference type="InterPro" id="IPR017853">
    <property type="entry name" value="GH"/>
</dbReference>
<reference evidence="6" key="2">
    <citation type="journal article" date="2023" name="IMA Fungus">
        <title>Comparative genomic study of the Penicillium genus elucidates a diverse pangenome and 15 lateral gene transfer events.</title>
        <authorList>
            <person name="Petersen C."/>
            <person name="Sorensen T."/>
            <person name="Nielsen M.R."/>
            <person name="Sondergaard T.E."/>
            <person name="Sorensen J.L."/>
            <person name="Fitzpatrick D.A."/>
            <person name="Frisvad J.C."/>
            <person name="Nielsen K.L."/>
        </authorList>
    </citation>
    <scope>NUCLEOTIDE SEQUENCE</scope>
    <source>
        <strain evidence="6">IBT 19713</strain>
    </source>
</reference>
<dbReference type="EMBL" id="JAPQKS010000006">
    <property type="protein sequence ID" value="KAJ5223353.1"/>
    <property type="molecule type" value="Genomic_DNA"/>
</dbReference>
<protein>
    <recommendedName>
        <fullName evidence="5">Glycoside hydrolase family 5 domain-containing protein</fullName>
    </recommendedName>
</protein>
<dbReference type="SUPFAM" id="SSF51445">
    <property type="entry name" value="(Trans)glycosidases"/>
    <property type="match status" value="1"/>
</dbReference>
<dbReference type="AlphaFoldDB" id="A0A9W9THX9"/>
<dbReference type="PANTHER" id="PTHR31263">
    <property type="entry name" value="CELLULASE FAMILY PROTEIN (AFU_ORTHOLOGUE AFUA_5G14560)"/>
    <property type="match status" value="1"/>
</dbReference>
<dbReference type="InterPro" id="IPR001547">
    <property type="entry name" value="Glyco_hydro_5"/>
</dbReference>
<name>A0A9W9THX9_9EURO</name>
<evidence type="ECO:0000256" key="4">
    <source>
        <dbReference type="RuleBase" id="RU361153"/>
    </source>
</evidence>
<sequence length="396" mass="44850">MTIVHWLAKHPKDLLAAGHRHHSYLPASLNFTPPFHTQGRFIRDANDVPVKLASINWYGASDIYFVPGGLDVRHRDDIAQLILDLGFNSVRLPYADEIVLRNPQVNTSLIAANQDLFQESTPTALDVYHAVIDSLTAAGLLVIPNNHITTATWCCGANPCDLSWTNSYWGGQLFCPVPLTEEGWIRNWETVMRPLVQNPFVIGADLRNEVRGLWGTMYWSDWAKAAERASERLLAINPDWLMIVEGISSANDVSGAKKRPIQLSIPGRVVYSAHVYPWSGWGSLAPFSGRRYEDFASEMWKNWGYLLAEDIAPVWVGEIGITSYEPTDGDRNYWRNLVRFLKETDASWGYWALNARKASGEIEWYGLLGDEWDWESVRWDYRLEALKALGLEGPKS</sequence>
<keyword evidence="3 4" id="KW-0326">Glycosidase</keyword>